<sequence>MKFLAQLSILGIFLILSACTLSPTATVSGSSKRYETHSDQMNAFVGASERELLREWGQPEQVKQISATSKVYVYRMSNPYIIIGCTSVFQIDQSIVTKWGYKGCPIRFNKKDYKLIPKDTPVPNQTLDLSTLNE</sequence>
<dbReference type="RefSeq" id="WP_120375995.1">
    <property type="nucleotide sequence ID" value="NZ_RCHC01000004.1"/>
</dbReference>
<evidence type="ECO:0000256" key="1">
    <source>
        <dbReference type="SAM" id="SignalP"/>
    </source>
</evidence>
<dbReference type="Gene3D" id="3.40.33.10">
    <property type="entry name" value="CAP"/>
    <property type="match status" value="1"/>
</dbReference>
<keyword evidence="3" id="KW-1185">Reference proteome</keyword>
<comment type="caution">
    <text evidence="2">The sequence shown here is derived from an EMBL/GenBank/DDBJ whole genome shotgun (WGS) entry which is preliminary data.</text>
</comment>
<name>A0ABX9TZB1_9GAMM</name>
<proteinExistence type="predicted"/>
<gene>
    <name evidence="2" type="ORF">D9K81_05515</name>
</gene>
<evidence type="ECO:0008006" key="4">
    <source>
        <dbReference type="Google" id="ProtNLM"/>
    </source>
</evidence>
<feature type="signal peptide" evidence="1">
    <location>
        <begin position="1"/>
        <end position="18"/>
    </location>
</feature>
<organism evidence="2 3">
    <name type="scientific">Acinetobacter chengduensis</name>
    <dbReference type="NCBI Taxonomy" id="2420890"/>
    <lineage>
        <taxon>Bacteria</taxon>
        <taxon>Pseudomonadati</taxon>
        <taxon>Pseudomonadota</taxon>
        <taxon>Gammaproteobacteria</taxon>
        <taxon>Moraxellales</taxon>
        <taxon>Moraxellaceae</taxon>
        <taxon>Acinetobacter</taxon>
    </lineage>
</organism>
<protein>
    <recommendedName>
        <fullName evidence="4">Outer membrane protein assembly factor BamE</fullName>
    </recommendedName>
</protein>
<reference evidence="2 3" key="1">
    <citation type="submission" date="2018-09" db="EMBL/GenBank/DDBJ databases">
        <title>The draft genome of Acinetobacter sp. strains.</title>
        <authorList>
            <person name="Qin J."/>
            <person name="Feng Y."/>
            <person name="Zong Z."/>
        </authorList>
    </citation>
    <scope>NUCLEOTIDE SEQUENCE [LARGE SCALE GENOMIC DNA]</scope>
    <source>
        <strain evidence="2 3">WCHAc060005</strain>
    </source>
</reference>
<keyword evidence="1" id="KW-0732">Signal</keyword>
<dbReference type="InterPro" id="IPR035940">
    <property type="entry name" value="CAP_sf"/>
</dbReference>
<evidence type="ECO:0000313" key="2">
    <source>
        <dbReference type="EMBL" id="RLL23209.1"/>
    </source>
</evidence>
<evidence type="ECO:0000313" key="3">
    <source>
        <dbReference type="Proteomes" id="UP000280271"/>
    </source>
</evidence>
<dbReference type="Proteomes" id="UP000280271">
    <property type="component" value="Unassembled WGS sequence"/>
</dbReference>
<dbReference type="PROSITE" id="PS51257">
    <property type="entry name" value="PROKAR_LIPOPROTEIN"/>
    <property type="match status" value="1"/>
</dbReference>
<dbReference type="EMBL" id="RCHC01000004">
    <property type="protein sequence ID" value="RLL23209.1"/>
    <property type="molecule type" value="Genomic_DNA"/>
</dbReference>
<accession>A0ABX9TZB1</accession>
<feature type="chain" id="PRO_5045895420" description="Outer membrane protein assembly factor BamE" evidence="1">
    <location>
        <begin position="19"/>
        <end position="134"/>
    </location>
</feature>